<dbReference type="ProteomicsDB" id="373425"/>
<protein>
    <submittedName>
        <fullName evidence="1">SURP and G patch domain containing 2</fullName>
    </submittedName>
</protein>
<dbReference type="AGR" id="MGI:2678085"/>
<dbReference type="SMR" id="D3YVJ0"/>
<dbReference type="ExpressionAtlas" id="D3YVJ0">
    <property type="expression patterns" value="baseline and differential"/>
</dbReference>
<dbReference type="Bgee" id="ENSMUSG00000036054">
    <property type="expression patterns" value="Expressed in spermatocyte and 266 other cell types or tissues"/>
</dbReference>
<dbReference type="AlphaFoldDB" id="D3YVJ0"/>
<gene>
    <name evidence="1 2" type="primary">Sugp2</name>
</gene>
<evidence type="ECO:0000313" key="1">
    <source>
        <dbReference type="Ensembl" id="ENSMUSP00000114403.2"/>
    </source>
</evidence>
<reference evidence="1" key="4">
    <citation type="submission" date="2025-09" db="UniProtKB">
        <authorList>
            <consortium name="Ensembl"/>
        </authorList>
    </citation>
    <scope>IDENTIFICATION</scope>
    <source>
        <strain evidence="1">C57BL/6J</strain>
    </source>
</reference>
<dbReference type="GeneTree" id="ENSGT00410000025695"/>
<evidence type="ECO:0007829" key="4">
    <source>
        <dbReference type="PeptideAtlas" id="D3YVJ0"/>
    </source>
</evidence>
<dbReference type="MGI" id="MGI:2678085">
    <property type="gene designation" value="Sugp2"/>
</dbReference>
<feature type="non-terminal residue" evidence="1">
    <location>
        <position position="158"/>
    </location>
</feature>
<dbReference type="Ensembl" id="ENSMUST00000145078.8">
    <property type="protein sequence ID" value="ENSMUSP00000114403.2"/>
    <property type="gene ID" value="ENSMUSG00000036054.16"/>
</dbReference>
<reference evidence="1 3" key="2">
    <citation type="journal article" date="2011" name="PLoS Biol.">
        <title>Modernizing reference genome assemblies.</title>
        <authorList>
            <person name="Church D.M."/>
            <person name="Schneider V.A."/>
            <person name="Graves T."/>
            <person name="Auger K."/>
            <person name="Cunningham F."/>
            <person name="Bouk N."/>
            <person name="Chen H.C."/>
            <person name="Agarwala R."/>
            <person name="McLaren W.M."/>
            <person name="Ritchie G.R."/>
            <person name="Albracht D."/>
            <person name="Kremitzki M."/>
            <person name="Rock S."/>
            <person name="Kotkiewicz H."/>
            <person name="Kremitzki C."/>
            <person name="Wollam A."/>
            <person name="Trani L."/>
            <person name="Fulton L."/>
            <person name="Fulton R."/>
            <person name="Matthews L."/>
            <person name="Whitehead S."/>
            <person name="Chow W."/>
            <person name="Torrance J."/>
            <person name="Dunn M."/>
            <person name="Harden G."/>
            <person name="Threadgold G."/>
            <person name="Wood J."/>
            <person name="Collins J."/>
            <person name="Heath P."/>
            <person name="Griffiths G."/>
            <person name="Pelan S."/>
            <person name="Grafham D."/>
            <person name="Eichler E.E."/>
            <person name="Weinstock G."/>
            <person name="Mardis E.R."/>
            <person name="Wilson R.K."/>
            <person name="Howe K."/>
            <person name="Flicek P."/>
            <person name="Hubbard T."/>
        </authorList>
    </citation>
    <scope>NUCLEOTIDE SEQUENCE [LARGE SCALE GENOMIC DNA]</scope>
    <source>
        <strain evidence="1 3">C57BL/6J</strain>
    </source>
</reference>
<dbReference type="HOGENOM" id="CLU_1673308_0_0_1"/>
<evidence type="ECO:0000313" key="3">
    <source>
        <dbReference type="Proteomes" id="UP000000589"/>
    </source>
</evidence>
<reference evidence="1 3" key="1">
    <citation type="journal article" date="2009" name="PLoS Biol.">
        <title>Lineage-specific biology revealed by a finished genome assembly of the mouse.</title>
        <authorList>
            <consortium name="Mouse Genome Sequencing Consortium"/>
            <person name="Church D.M."/>
            <person name="Goodstadt L."/>
            <person name="Hillier L.W."/>
            <person name="Zody M.C."/>
            <person name="Goldstein S."/>
            <person name="She X."/>
            <person name="Bult C.J."/>
            <person name="Agarwala R."/>
            <person name="Cherry J.L."/>
            <person name="DiCuccio M."/>
            <person name="Hlavina W."/>
            <person name="Kapustin Y."/>
            <person name="Meric P."/>
            <person name="Maglott D."/>
            <person name="Birtle Z."/>
            <person name="Marques A.C."/>
            <person name="Graves T."/>
            <person name="Zhou S."/>
            <person name="Teague B."/>
            <person name="Potamousis K."/>
            <person name="Churas C."/>
            <person name="Place M."/>
            <person name="Herschleb J."/>
            <person name="Runnheim R."/>
            <person name="Forrest D."/>
            <person name="Amos-Landgraf J."/>
            <person name="Schwartz D.C."/>
            <person name="Cheng Z."/>
            <person name="Lindblad-Toh K."/>
            <person name="Eichler E.E."/>
            <person name="Ponting C.P."/>
        </authorList>
    </citation>
    <scope>NUCLEOTIDE SEQUENCE [LARGE SCALE GENOMIC DNA]</scope>
    <source>
        <strain evidence="1 3">C57BL/6J</strain>
    </source>
</reference>
<organism evidence="1 3">
    <name type="scientific">Mus musculus</name>
    <name type="common">Mouse</name>
    <dbReference type="NCBI Taxonomy" id="10090"/>
    <lineage>
        <taxon>Eukaryota</taxon>
        <taxon>Metazoa</taxon>
        <taxon>Chordata</taxon>
        <taxon>Craniata</taxon>
        <taxon>Vertebrata</taxon>
        <taxon>Euteleostomi</taxon>
        <taxon>Mammalia</taxon>
        <taxon>Eutheria</taxon>
        <taxon>Euarchontoglires</taxon>
        <taxon>Glires</taxon>
        <taxon>Rodentia</taxon>
        <taxon>Myomorpha</taxon>
        <taxon>Muroidea</taxon>
        <taxon>Muridae</taxon>
        <taxon>Murinae</taxon>
        <taxon>Mus</taxon>
        <taxon>Mus</taxon>
    </lineage>
</organism>
<evidence type="ECO:0000313" key="2">
    <source>
        <dbReference type="MGI" id="MGI:2678085"/>
    </source>
</evidence>
<accession>D3YVJ0</accession>
<dbReference type="VEuPathDB" id="HostDB:ENSMUSG00000036054"/>
<evidence type="ECO:0007829" key="5">
    <source>
        <dbReference type="ProteomicsDB" id="D3YVJ0"/>
    </source>
</evidence>
<keyword evidence="3" id="KW-1185">Reference proteome</keyword>
<dbReference type="PeptideAtlas" id="D3YVJ0"/>
<keyword evidence="4 5" id="KW-1267">Proteomics identification</keyword>
<name>D3YVJ0_MOUSE</name>
<dbReference type="Antibodypedia" id="28312">
    <property type="antibodies" value="157 antibodies from 26 providers"/>
</dbReference>
<sequence>MAARRMAQESLDSVLQEKSKRYGDSEAVGEALHLKAQGIFPSHFPLYLLKLWLFLNLESPILATVAGQLASGIPCLYFLRMGDYRHPRLFGFSVGSDLTSSHLHDLLRTGSRARADVYEDIHGDSRYSASGSGVYSLDMGREGLRGDMFVGPSFRSSN</sequence>
<reference evidence="1" key="3">
    <citation type="submission" date="2025-08" db="UniProtKB">
        <authorList>
            <consortium name="Ensembl"/>
        </authorList>
    </citation>
    <scope>IDENTIFICATION</scope>
    <source>
        <strain evidence="1">C57BL/6J</strain>
    </source>
</reference>
<dbReference type="Proteomes" id="UP000000589">
    <property type="component" value="Chromosome 8"/>
</dbReference>
<proteinExistence type="evidence at protein level"/>